<organism evidence="1 2">
    <name type="scientific">Lederbergia citrea</name>
    <dbReference type="NCBI Taxonomy" id="2833581"/>
    <lineage>
        <taxon>Bacteria</taxon>
        <taxon>Bacillati</taxon>
        <taxon>Bacillota</taxon>
        <taxon>Bacilli</taxon>
        <taxon>Bacillales</taxon>
        <taxon>Bacillaceae</taxon>
        <taxon>Lederbergia</taxon>
    </lineage>
</organism>
<dbReference type="PANTHER" id="PTHR37808:SF3">
    <property type="entry name" value="SPORE GERMINATION PROTEIN GERPA-RELATED"/>
    <property type="match status" value="1"/>
</dbReference>
<comment type="caution">
    <text evidence="1">The sequence shown here is derived from an EMBL/GenBank/DDBJ whole genome shotgun (WGS) entry which is preliminary data.</text>
</comment>
<dbReference type="PANTHER" id="PTHR37808">
    <property type="entry name" value="SPORE GERMINATION PROTEIN-LIKE PROTEIN YDZR-RELATED"/>
    <property type="match status" value="1"/>
</dbReference>
<dbReference type="Proteomes" id="UP000676456">
    <property type="component" value="Unassembled WGS sequence"/>
</dbReference>
<name>A0A942UQT7_9BACI</name>
<protein>
    <submittedName>
        <fullName evidence="1">Spore germination protein</fullName>
    </submittedName>
</protein>
<keyword evidence="2" id="KW-1185">Reference proteome</keyword>
<sequence length="72" mass="7197">MPAFIGPVQIFNVNGGVAHIGDTVVISPKTNTKTTSGAGSNSVGAIVFAATLASANNTLDTNLIDQPTIGNN</sequence>
<evidence type="ECO:0000313" key="2">
    <source>
        <dbReference type="Proteomes" id="UP000676456"/>
    </source>
</evidence>
<reference evidence="1 2" key="1">
    <citation type="submission" date="2021-05" db="EMBL/GenBank/DDBJ databases">
        <title>Novel Bacillus species.</title>
        <authorList>
            <person name="Liu G."/>
        </authorList>
    </citation>
    <scope>NUCLEOTIDE SEQUENCE [LARGE SCALE GENOMIC DNA]</scope>
    <source>
        <strain evidence="1 2">FJAT-49682</strain>
    </source>
</reference>
<accession>A0A942UQT7</accession>
<evidence type="ECO:0000313" key="1">
    <source>
        <dbReference type="EMBL" id="MBS4221304.1"/>
    </source>
</evidence>
<dbReference type="Pfam" id="PF10676">
    <property type="entry name" value="gerPA"/>
    <property type="match status" value="1"/>
</dbReference>
<dbReference type="RefSeq" id="WP_213096343.1">
    <property type="nucleotide sequence ID" value="NZ_JAGYPH010000001.1"/>
</dbReference>
<dbReference type="AlphaFoldDB" id="A0A942UQT7"/>
<gene>
    <name evidence="1" type="ORF">KHA91_00860</name>
</gene>
<proteinExistence type="predicted"/>
<dbReference type="InterPro" id="IPR019618">
    <property type="entry name" value="Spore_germination_GerPA"/>
</dbReference>
<dbReference type="EMBL" id="JAGYPN010000001">
    <property type="protein sequence ID" value="MBS4221304.1"/>
    <property type="molecule type" value="Genomic_DNA"/>
</dbReference>